<evidence type="ECO:0000256" key="1">
    <source>
        <dbReference type="SAM" id="MobiDB-lite"/>
    </source>
</evidence>
<feature type="region of interest" description="Disordered" evidence="1">
    <location>
        <begin position="15"/>
        <end position="47"/>
    </location>
</feature>
<evidence type="ECO:0000313" key="2">
    <source>
        <dbReference type="EMBL" id="GFA35970.1"/>
    </source>
</evidence>
<organism evidence="2">
    <name type="scientific">Tanacetum cinerariifolium</name>
    <name type="common">Dalmatian daisy</name>
    <name type="synonym">Chrysanthemum cinerariifolium</name>
    <dbReference type="NCBI Taxonomy" id="118510"/>
    <lineage>
        <taxon>Eukaryota</taxon>
        <taxon>Viridiplantae</taxon>
        <taxon>Streptophyta</taxon>
        <taxon>Embryophyta</taxon>
        <taxon>Tracheophyta</taxon>
        <taxon>Spermatophyta</taxon>
        <taxon>Magnoliopsida</taxon>
        <taxon>eudicotyledons</taxon>
        <taxon>Gunneridae</taxon>
        <taxon>Pentapetalae</taxon>
        <taxon>asterids</taxon>
        <taxon>campanulids</taxon>
        <taxon>Asterales</taxon>
        <taxon>Asteraceae</taxon>
        <taxon>Asteroideae</taxon>
        <taxon>Anthemideae</taxon>
        <taxon>Anthemidinae</taxon>
        <taxon>Tanacetum</taxon>
    </lineage>
</organism>
<gene>
    <name evidence="2" type="ORF">Tci_607942</name>
</gene>
<feature type="region of interest" description="Disordered" evidence="1">
    <location>
        <begin position="88"/>
        <end position="115"/>
    </location>
</feature>
<comment type="caution">
    <text evidence="2">The sequence shown here is derived from an EMBL/GenBank/DDBJ whole genome shotgun (WGS) entry which is preliminary data.</text>
</comment>
<feature type="compositionally biased region" description="Polar residues" evidence="1">
    <location>
        <begin position="15"/>
        <end position="24"/>
    </location>
</feature>
<name>A0A699JI38_TANCI</name>
<dbReference type="AlphaFoldDB" id="A0A699JI38"/>
<protein>
    <submittedName>
        <fullName evidence="2">Uncharacterized protein</fullName>
    </submittedName>
</protein>
<feature type="non-terminal residue" evidence="2">
    <location>
        <position position="1"/>
    </location>
</feature>
<sequence>LKDSLFVKSLIDNSDVSITGSNKPKLSEAKDSTLSNHNTGKHPLPPLEKLAGAKLVPGPKTINSNLKSNPTFKAETLKGITLKEPFSALAKDNKKGSSASKTSSAPAGKLKNVKVKDHPPLAIVMKELNKLKLQLSNKK</sequence>
<proteinExistence type="predicted"/>
<reference evidence="2" key="1">
    <citation type="journal article" date="2019" name="Sci. Rep.">
        <title>Draft genome of Tanacetum cinerariifolium, the natural source of mosquito coil.</title>
        <authorList>
            <person name="Yamashiro T."/>
            <person name="Shiraishi A."/>
            <person name="Satake H."/>
            <person name="Nakayama K."/>
        </authorList>
    </citation>
    <scope>NUCLEOTIDE SEQUENCE</scope>
</reference>
<accession>A0A699JI38</accession>
<feature type="compositionally biased region" description="Low complexity" evidence="1">
    <location>
        <begin position="96"/>
        <end position="109"/>
    </location>
</feature>
<dbReference type="EMBL" id="BKCJ010410641">
    <property type="protein sequence ID" value="GFA35970.1"/>
    <property type="molecule type" value="Genomic_DNA"/>
</dbReference>